<evidence type="ECO:0000313" key="1">
    <source>
        <dbReference type="EMBL" id="GHE39001.1"/>
    </source>
</evidence>
<keyword evidence="2" id="KW-1185">Reference proteome</keyword>
<protein>
    <submittedName>
        <fullName evidence="1">Uncharacterized protein</fullName>
    </submittedName>
</protein>
<reference evidence="1" key="2">
    <citation type="submission" date="2020-09" db="EMBL/GenBank/DDBJ databases">
        <authorList>
            <person name="Sun Q."/>
            <person name="Kim S."/>
        </authorList>
    </citation>
    <scope>NUCLEOTIDE SEQUENCE</scope>
    <source>
        <strain evidence="1">KCTC 32020</strain>
    </source>
</reference>
<accession>A0A918Z619</accession>
<reference evidence="1" key="1">
    <citation type="journal article" date="2014" name="Int. J. Syst. Evol. Microbiol.">
        <title>Complete genome sequence of Corynebacterium casei LMG S-19264T (=DSM 44701T), isolated from a smear-ripened cheese.</title>
        <authorList>
            <consortium name="US DOE Joint Genome Institute (JGI-PGF)"/>
            <person name="Walter F."/>
            <person name="Albersmeier A."/>
            <person name="Kalinowski J."/>
            <person name="Ruckert C."/>
        </authorList>
    </citation>
    <scope>NUCLEOTIDE SEQUENCE</scope>
    <source>
        <strain evidence="1">KCTC 32020</strain>
    </source>
</reference>
<dbReference type="RefSeq" id="WP_386112777.1">
    <property type="nucleotide sequence ID" value="NZ_JBHRUD010000001.1"/>
</dbReference>
<sequence length="281" mass="30136">MAKDAAGSGARRRPRGLGGVFVALALVGANGCSSVMTAGMREQAPANGVVALGGWKALGMTRLIAESYVPGTPQRVRLARMRCKQAETAEISIRYDPRALAAHERARACALLTSTADHVAREIGLTQVRYEAVLVPASASYAWRRSSLAPFTRLTLGFAVPWSPDASWTHANLVDVFAHEAVHLRALRTGHALPDEEEAAYYAGLCAQLDVLGELRERGLPGTPVANAGEAGERSSRVAYDVRRAVFPLLHEGRLPTDSPRADELRARCATRLAPLSPPEQ</sequence>
<proteinExistence type="predicted"/>
<evidence type="ECO:0000313" key="2">
    <source>
        <dbReference type="Proteomes" id="UP000636453"/>
    </source>
</evidence>
<name>A0A918Z619_9GAMM</name>
<dbReference type="EMBL" id="BNCF01000012">
    <property type="protein sequence ID" value="GHE39001.1"/>
    <property type="molecule type" value="Genomic_DNA"/>
</dbReference>
<gene>
    <name evidence="1" type="ORF">GCM10007167_21390</name>
</gene>
<comment type="caution">
    <text evidence="1">The sequence shown here is derived from an EMBL/GenBank/DDBJ whole genome shotgun (WGS) entry which is preliminary data.</text>
</comment>
<organism evidence="1 2">
    <name type="scientific">Vulcaniibacterium thermophilum</name>
    <dbReference type="NCBI Taxonomy" id="1169913"/>
    <lineage>
        <taxon>Bacteria</taxon>
        <taxon>Pseudomonadati</taxon>
        <taxon>Pseudomonadota</taxon>
        <taxon>Gammaproteobacteria</taxon>
        <taxon>Lysobacterales</taxon>
        <taxon>Lysobacteraceae</taxon>
        <taxon>Vulcaniibacterium</taxon>
    </lineage>
</organism>
<dbReference type="Proteomes" id="UP000636453">
    <property type="component" value="Unassembled WGS sequence"/>
</dbReference>
<dbReference type="AlphaFoldDB" id="A0A918Z619"/>